<protein>
    <submittedName>
        <fullName evidence="1">Uncharacterized protein</fullName>
    </submittedName>
</protein>
<proteinExistence type="predicted"/>
<accession>A0ACB8V390</accession>
<name>A0ACB8V390_9EURO</name>
<organism evidence="1">
    <name type="scientific">Ophidiomyces ophidiicola</name>
    <dbReference type="NCBI Taxonomy" id="1387563"/>
    <lineage>
        <taxon>Eukaryota</taxon>
        <taxon>Fungi</taxon>
        <taxon>Dikarya</taxon>
        <taxon>Ascomycota</taxon>
        <taxon>Pezizomycotina</taxon>
        <taxon>Eurotiomycetes</taxon>
        <taxon>Eurotiomycetidae</taxon>
        <taxon>Onygenales</taxon>
        <taxon>Onygenaceae</taxon>
        <taxon>Ophidiomyces</taxon>
    </lineage>
</organism>
<sequence length="266" mass="28270">MVKLLATAAALALPFLSMAAPDTGRIVGGKPAHPGQFPSILSYSYFGRKGCAAVLIKPGVAVTAAHCVFEWMIKHSTVRGGTLIWNVGGRHVAVNSTLIHPKYERATHNSDIALLYLNDTIAEGAGIGYAELPEQGHDPKPGSKGTVAGWGRTAHKGPQSNILLFVDVPVRNRATCKKAHAEAKKLITENMVCAGEEGKDSCQNDSGGPFYESGTNKLIGIVSWGVGCASAKYGGVYTRVGMFRDWIDQNITPTGVEVDFGRSNFS</sequence>
<dbReference type="EMBL" id="JALBCA010000018">
    <property type="protein sequence ID" value="KAI2390306.1"/>
    <property type="molecule type" value="Genomic_DNA"/>
</dbReference>
<comment type="caution">
    <text evidence="1">The sequence shown here is derived from an EMBL/GenBank/DDBJ whole genome shotgun (WGS) entry which is preliminary data.</text>
</comment>
<gene>
    <name evidence="1" type="ORF">LOY88_001640</name>
</gene>
<reference evidence="1" key="1">
    <citation type="journal article" date="2022" name="bioRxiv">
        <title>Population genetic analysis of Ophidiomyces ophidiicola, the causative agent of snake fungal disease, indicates recent introductions to the USA.</title>
        <authorList>
            <person name="Ladner J.T."/>
            <person name="Palmer J.M."/>
            <person name="Ettinger C.L."/>
            <person name="Stajich J.E."/>
            <person name="Farrell T.M."/>
            <person name="Glorioso B.M."/>
            <person name="Lawson B."/>
            <person name="Price S.J."/>
            <person name="Stengle A.G."/>
            <person name="Grear D.A."/>
            <person name="Lorch J.M."/>
        </authorList>
    </citation>
    <scope>NUCLEOTIDE SEQUENCE</scope>
    <source>
        <strain evidence="1">NWHC 24266-5</strain>
    </source>
</reference>
<evidence type="ECO:0000313" key="1">
    <source>
        <dbReference type="EMBL" id="KAI2390306.1"/>
    </source>
</evidence>